<protein>
    <submittedName>
        <fullName evidence="1">Uncharacterized protein</fullName>
    </submittedName>
</protein>
<dbReference type="AlphaFoldDB" id="D5EQF2"/>
<dbReference type="GO" id="GO:0050482">
    <property type="term" value="P:arachidonate secretion"/>
    <property type="evidence" value="ECO:0007669"/>
    <property type="project" value="InterPro"/>
</dbReference>
<dbReference type="STRING" id="583355.Caka_2751"/>
<name>D5EQF2_CORAD</name>
<sequence length="167" mass="18891">MLKPLTTISFALLLCIAAFFIWLSAQEPAKEIADFSSDGCSLFPDQSLINSDDWCVCCFEHDIAYWKGGTEAERLAADIKLRDCVLESTGDEALAEMMYQGVRFGGSPYFYNWYRWGYGWNYERKYRALTEAEQAMVDAKLKKFFANNPKLPCTGMEPAGTILAPTE</sequence>
<dbReference type="eggNOG" id="COG2303">
    <property type="taxonomic scope" value="Bacteria"/>
</dbReference>
<dbReference type="KEGG" id="caa:Caka_2751"/>
<organism evidence="1 2">
    <name type="scientific">Coraliomargarita akajimensis (strain DSM 45221 / IAM 15411 / JCM 23193 / KCTC 12865 / 04OKA010-24)</name>
    <dbReference type="NCBI Taxonomy" id="583355"/>
    <lineage>
        <taxon>Bacteria</taxon>
        <taxon>Pseudomonadati</taxon>
        <taxon>Verrucomicrobiota</taxon>
        <taxon>Opitutia</taxon>
        <taxon>Puniceicoccales</taxon>
        <taxon>Coraliomargaritaceae</taxon>
        <taxon>Coraliomargarita</taxon>
    </lineage>
</organism>
<dbReference type="HOGENOM" id="CLU_129234_1_0_0"/>
<dbReference type="EMBL" id="CP001998">
    <property type="protein sequence ID" value="ADE55766.1"/>
    <property type="molecule type" value="Genomic_DNA"/>
</dbReference>
<evidence type="ECO:0000313" key="1">
    <source>
        <dbReference type="EMBL" id="ADE55766.1"/>
    </source>
</evidence>
<dbReference type="InterPro" id="IPR036444">
    <property type="entry name" value="PLipase_A2_dom_sf"/>
</dbReference>
<keyword evidence="2" id="KW-1185">Reference proteome</keyword>
<dbReference type="RefSeq" id="WP_013044488.1">
    <property type="nucleotide sequence ID" value="NC_014008.1"/>
</dbReference>
<dbReference type="Proteomes" id="UP000000925">
    <property type="component" value="Chromosome"/>
</dbReference>
<proteinExistence type="predicted"/>
<evidence type="ECO:0000313" key="2">
    <source>
        <dbReference type="Proteomes" id="UP000000925"/>
    </source>
</evidence>
<reference evidence="1 2" key="1">
    <citation type="journal article" date="2010" name="Stand. Genomic Sci.">
        <title>Complete genome sequence of Coraliomargarita akajimensis type strain (04OKA010-24).</title>
        <authorList>
            <person name="Mavromatis K."/>
            <person name="Abt B."/>
            <person name="Brambilla E."/>
            <person name="Lapidus A."/>
            <person name="Copeland A."/>
            <person name="Deshpande S."/>
            <person name="Nolan M."/>
            <person name="Lucas S."/>
            <person name="Tice H."/>
            <person name="Cheng J.F."/>
            <person name="Han C."/>
            <person name="Detter J.C."/>
            <person name="Woyke T."/>
            <person name="Goodwin L."/>
            <person name="Pitluck S."/>
            <person name="Held B."/>
            <person name="Brettin T."/>
            <person name="Tapia R."/>
            <person name="Ivanova N."/>
            <person name="Mikhailova N."/>
            <person name="Pati A."/>
            <person name="Liolios K."/>
            <person name="Chen A."/>
            <person name="Palaniappan K."/>
            <person name="Land M."/>
            <person name="Hauser L."/>
            <person name="Chang Y.J."/>
            <person name="Jeffries C.D."/>
            <person name="Rohde M."/>
            <person name="Goker M."/>
            <person name="Bristow J."/>
            <person name="Eisen J.A."/>
            <person name="Markowitz V."/>
            <person name="Hugenholtz P."/>
            <person name="Klenk H.P."/>
            <person name="Kyrpides N.C."/>
        </authorList>
    </citation>
    <scope>NUCLEOTIDE SEQUENCE [LARGE SCALE GENOMIC DNA]</scope>
    <source>
        <strain evidence="2">DSM 45221 / IAM 15411 / JCM 23193 / KCTC 12865</strain>
    </source>
</reference>
<dbReference type="GO" id="GO:0004623">
    <property type="term" value="F:phospholipase A2 activity"/>
    <property type="evidence" value="ECO:0007669"/>
    <property type="project" value="InterPro"/>
</dbReference>
<dbReference type="SUPFAM" id="SSF48619">
    <property type="entry name" value="Phospholipase A2, PLA2"/>
    <property type="match status" value="1"/>
</dbReference>
<accession>D5EQF2</accession>
<dbReference type="GO" id="GO:0006644">
    <property type="term" value="P:phospholipid metabolic process"/>
    <property type="evidence" value="ECO:0007669"/>
    <property type="project" value="InterPro"/>
</dbReference>
<gene>
    <name evidence="1" type="ordered locus">Caka_2751</name>
</gene>